<dbReference type="InterPro" id="IPR001584">
    <property type="entry name" value="Integrase_cat-core"/>
</dbReference>
<dbReference type="InterPro" id="IPR041588">
    <property type="entry name" value="Integrase_H2C2"/>
</dbReference>
<evidence type="ECO:0000256" key="1">
    <source>
        <dbReference type="ARBA" id="ARBA00010879"/>
    </source>
</evidence>
<dbReference type="PANTHER" id="PTHR37984:SF15">
    <property type="entry name" value="INTEGRASE CATALYTIC DOMAIN-CONTAINING PROTEIN"/>
    <property type="match status" value="1"/>
</dbReference>
<dbReference type="Pfam" id="PF00078">
    <property type="entry name" value="RVT_1"/>
    <property type="match status" value="1"/>
</dbReference>
<dbReference type="FunFam" id="3.10.20.370:FF:000001">
    <property type="entry name" value="Retrovirus-related Pol polyprotein from transposon 17.6-like protein"/>
    <property type="match status" value="1"/>
</dbReference>
<dbReference type="Pfam" id="PF17921">
    <property type="entry name" value="Integrase_H2C2"/>
    <property type="match status" value="1"/>
</dbReference>
<dbReference type="Gene3D" id="3.30.420.10">
    <property type="entry name" value="Ribonuclease H-like superfamily/Ribonuclease H"/>
    <property type="match status" value="1"/>
</dbReference>
<dbReference type="CDD" id="cd09274">
    <property type="entry name" value="RNase_HI_RT_Ty3"/>
    <property type="match status" value="1"/>
</dbReference>
<dbReference type="Pfam" id="PF17919">
    <property type="entry name" value="RT_RNaseH_2"/>
    <property type="match status" value="1"/>
</dbReference>
<dbReference type="PROSITE" id="PS50878">
    <property type="entry name" value="RT_POL"/>
    <property type="match status" value="1"/>
</dbReference>
<dbReference type="AlphaFoldDB" id="A0A669CAM2"/>
<proteinExistence type="inferred from homology"/>
<dbReference type="FunFam" id="3.30.420.10:FF:000032">
    <property type="entry name" value="Retrovirus-related Pol polyprotein from transposon 297-like Protein"/>
    <property type="match status" value="1"/>
</dbReference>
<dbReference type="Gene3D" id="3.10.20.370">
    <property type="match status" value="1"/>
</dbReference>
<feature type="region of interest" description="Disordered" evidence="4">
    <location>
        <begin position="1095"/>
        <end position="1116"/>
    </location>
</feature>
<dbReference type="InterPro" id="IPR012337">
    <property type="entry name" value="RNaseH-like_sf"/>
</dbReference>
<sequence>MRENAQEQILIGTNTLDVLYSSVATHMNESGLPIQYGYRAVLKALELRHRQQPNGKLGQVKLSGGKSETIPAGQTVALEGVALVGSSFNEKWALVEQPTTPSMPGGLLVANCLVTLPKKRASTLAMIVKNETAHDVMITPKTVIAELSAVQQIVAHKSDTNVPDSVNDKNNSSPDLQFDFGDSPLSADWKERVTQTLKSMPEVFAHHDLDFGHVGQVKHHIRLHDQTPFKQRARPIHPQDVDAVRKHLRELLDAGVIRESESPFASPIVVVRKRDDSIRLCIDYRKLNSQTIKDAYALPNLEEAFSALTGSKWFSVLDLKSGYYQVEMEEADREKTAFVCPLGFYEFNRMPQGVTNAPSTFQRCMERCMGDLNLKEVLVFIDDLIIFSDTVEEHERRLLHVLNRLKEYGLKLSPEKCKFFQSSVRYLGHIVSQNGVETDPEKTSALKTWPKPSNLKELRSFLGFSGYYRRFIQDFSRIVKPLNELTAGYPPTCKNKERKANVKYRNPKEPFGERWTASCQQAFDTIIERLTSAPVLGFANPKLPYLLHTDASTTGLGAALYQEQDGELKAIAFASRGLSRSEAKYPAHKLEFLALKWAVTEKFSDYLYGASFTVVTDSNPLTYILTSAKLDATSYRWLSALSTYSFKLQYRAGKQNVDADALSRRPHGGLIDDHISVKEKERICKFTANHLSETETSEVIQPEVIKAICERHDIYFAGEGSESSDHSVALVESIALSPEALPPCFQGNDSHGLPVIPSFSFAEISEKQQADASIREIITQLESGKTPPPQVRKELPEYGLLLREWNRLELKNGVLFRKRQGVMGVTHQLVLPRELRDMVLESLHDDMGHLGVERTLDLVRARFYWPKMSSAVEQKIKTCDRCVKRKTPPERAAPMVSIATTRPLELVCMDFLSVEPDQSNTKDILVITDHFTKYALAIPTPNQKATTVAKCLWEHFISHYGFPEKLHSDQGPDFESRTIKELCDMAGIRKTRTTPYHPRGNPVERFNRTLLQMLGTLNNKDKSHWRDYVKPLVHAYNCTKHDATGFAPYELMFGRQPRLPLDLAFGLPVDALPLSHSQYVQGLKNRLKESYELSNRNAKKSAEHNKTRFDQRVTGSSLEPGDRVLVRKCETEGKAQASRQMGGRCVCSCVTC</sequence>
<dbReference type="InterPro" id="IPR043128">
    <property type="entry name" value="Rev_trsase/Diguanyl_cyclase"/>
</dbReference>
<reference evidence="7" key="2">
    <citation type="submission" date="2025-09" db="UniProtKB">
        <authorList>
            <consortium name="Ensembl"/>
        </authorList>
    </citation>
    <scope>IDENTIFICATION</scope>
</reference>
<evidence type="ECO:0000313" key="8">
    <source>
        <dbReference type="Proteomes" id="UP000005207"/>
    </source>
</evidence>
<evidence type="ECO:0000256" key="4">
    <source>
        <dbReference type="SAM" id="MobiDB-lite"/>
    </source>
</evidence>
<dbReference type="InterPro" id="IPR050951">
    <property type="entry name" value="Retrovirus_Pol_polyprotein"/>
</dbReference>
<dbReference type="SUPFAM" id="SSF53098">
    <property type="entry name" value="Ribonuclease H-like"/>
    <property type="match status" value="1"/>
</dbReference>
<dbReference type="InterPro" id="IPR043502">
    <property type="entry name" value="DNA/RNA_pol_sf"/>
</dbReference>
<dbReference type="PROSITE" id="PS50994">
    <property type="entry name" value="INTEGRASE"/>
    <property type="match status" value="1"/>
</dbReference>
<evidence type="ECO:0000259" key="6">
    <source>
        <dbReference type="PROSITE" id="PS50994"/>
    </source>
</evidence>
<dbReference type="Gene3D" id="3.10.10.10">
    <property type="entry name" value="HIV Type 1 Reverse Transcriptase, subunit A, domain 1"/>
    <property type="match status" value="1"/>
</dbReference>
<organism evidence="7 8">
    <name type="scientific">Oreochromis niloticus</name>
    <name type="common">Nile tilapia</name>
    <name type="synonym">Tilapia nilotica</name>
    <dbReference type="NCBI Taxonomy" id="8128"/>
    <lineage>
        <taxon>Eukaryota</taxon>
        <taxon>Metazoa</taxon>
        <taxon>Chordata</taxon>
        <taxon>Craniata</taxon>
        <taxon>Vertebrata</taxon>
        <taxon>Euteleostomi</taxon>
        <taxon>Actinopterygii</taxon>
        <taxon>Neopterygii</taxon>
        <taxon>Teleostei</taxon>
        <taxon>Neoteleostei</taxon>
        <taxon>Acanthomorphata</taxon>
        <taxon>Ovalentaria</taxon>
        <taxon>Cichlomorphae</taxon>
        <taxon>Cichliformes</taxon>
        <taxon>Cichlidae</taxon>
        <taxon>African cichlids</taxon>
        <taxon>Pseudocrenilabrinae</taxon>
        <taxon>Oreochromini</taxon>
        <taxon>Oreochromis</taxon>
    </lineage>
</organism>
<dbReference type="InterPro" id="IPR036397">
    <property type="entry name" value="RNaseH_sf"/>
</dbReference>
<accession>A0A669CAM2</accession>
<dbReference type="FunFam" id="3.10.10.10:FF:000004">
    <property type="entry name" value="Uncharacterized protein"/>
    <property type="match status" value="1"/>
</dbReference>
<dbReference type="PANTHER" id="PTHR37984">
    <property type="entry name" value="PROTEIN CBG26694"/>
    <property type="match status" value="1"/>
</dbReference>
<dbReference type="SUPFAM" id="SSF56672">
    <property type="entry name" value="DNA/RNA polymerases"/>
    <property type="match status" value="1"/>
</dbReference>
<dbReference type="CDD" id="cd01647">
    <property type="entry name" value="RT_LTR"/>
    <property type="match status" value="1"/>
</dbReference>
<dbReference type="Proteomes" id="UP000005207">
    <property type="component" value="Unplaced"/>
</dbReference>
<dbReference type="InterPro" id="IPR000477">
    <property type="entry name" value="RT_dom"/>
</dbReference>
<dbReference type="GO" id="GO:0015074">
    <property type="term" value="P:DNA integration"/>
    <property type="evidence" value="ECO:0007669"/>
    <property type="project" value="InterPro"/>
</dbReference>
<dbReference type="GO" id="GO:0003676">
    <property type="term" value="F:nucleic acid binding"/>
    <property type="evidence" value="ECO:0007669"/>
    <property type="project" value="InterPro"/>
</dbReference>
<keyword evidence="8" id="KW-1185">Reference proteome</keyword>
<dbReference type="InParanoid" id="A0A669CAM2"/>
<dbReference type="InterPro" id="IPR041577">
    <property type="entry name" value="RT_RNaseH_2"/>
</dbReference>
<dbReference type="GeneTree" id="ENSGT01100000263500"/>
<dbReference type="Ensembl" id="ENSONIT00000074211.1">
    <property type="protein sequence ID" value="ENSONIP00000045215.1"/>
    <property type="gene ID" value="ENSONIG00000039349.1"/>
</dbReference>
<comment type="similarity">
    <text evidence="1">Belongs to the beta type-B retroviral polymerase family. HERV class-II K(HML-2) pol subfamily.</text>
</comment>
<evidence type="ECO:0000259" key="5">
    <source>
        <dbReference type="PROSITE" id="PS50878"/>
    </source>
</evidence>
<name>A0A669CAM2_ORENI</name>
<feature type="compositionally biased region" description="Basic and acidic residues" evidence="4">
    <location>
        <begin position="1100"/>
        <end position="1111"/>
    </location>
</feature>
<evidence type="ECO:0000313" key="7">
    <source>
        <dbReference type="Ensembl" id="ENSONIP00000045215.1"/>
    </source>
</evidence>
<dbReference type="FunFam" id="3.30.70.270:FF:000020">
    <property type="entry name" value="Transposon Tf2-6 polyprotein-like Protein"/>
    <property type="match status" value="1"/>
</dbReference>
<dbReference type="Gene3D" id="1.10.340.70">
    <property type="match status" value="1"/>
</dbReference>
<protein>
    <recommendedName>
        <fullName evidence="3">Gypsy retrotransposon integrase-like protein 1</fullName>
        <ecNumber evidence="2">3.1.26.4</ecNumber>
    </recommendedName>
</protein>
<dbReference type="GO" id="GO:0004523">
    <property type="term" value="F:RNA-DNA hybrid ribonuclease activity"/>
    <property type="evidence" value="ECO:0007669"/>
    <property type="project" value="UniProtKB-EC"/>
</dbReference>
<evidence type="ECO:0000256" key="3">
    <source>
        <dbReference type="ARBA" id="ARBA00039658"/>
    </source>
</evidence>
<dbReference type="EC" id="3.1.26.4" evidence="2"/>
<feature type="domain" description="Reverse transcriptase" evidence="5">
    <location>
        <begin position="252"/>
        <end position="431"/>
    </location>
</feature>
<reference evidence="7" key="1">
    <citation type="submission" date="2025-08" db="UniProtKB">
        <authorList>
            <consortium name="Ensembl"/>
        </authorList>
    </citation>
    <scope>IDENTIFICATION</scope>
</reference>
<dbReference type="OMA" id="AGYPPTC"/>
<dbReference type="Gene3D" id="3.30.70.270">
    <property type="match status" value="2"/>
</dbReference>
<dbReference type="Pfam" id="PF00665">
    <property type="entry name" value="rve"/>
    <property type="match status" value="1"/>
</dbReference>
<feature type="domain" description="Integrase catalytic" evidence="6">
    <location>
        <begin position="899"/>
        <end position="1056"/>
    </location>
</feature>
<dbReference type="FunFam" id="1.10.340.70:FF:000001">
    <property type="entry name" value="Retrovirus-related Pol polyprotein from transposon gypsy-like Protein"/>
    <property type="match status" value="1"/>
</dbReference>
<evidence type="ECO:0000256" key="2">
    <source>
        <dbReference type="ARBA" id="ARBA00012180"/>
    </source>
</evidence>